<accession>A0A4D5RVE3</accession>
<dbReference type="EMBL" id="GHJT01007257">
    <property type="protein sequence ID" value="MOY41228.1"/>
    <property type="molecule type" value="Transcribed_RNA"/>
</dbReference>
<dbReference type="AlphaFoldDB" id="A0A4D5RVE3"/>
<proteinExistence type="predicted"/>
<organism evidence="1">
    <name type="scientific">Ixodes scapularis</name>
    <name type="common">Black-legged tick</name>
    <name type="synonym">Deer tick</name>
    <dbReference type="NCBI Taxonomy" id="6945"/>
    <lineage>
        <taxon>Eukaryota</taxon>
        <taxon>Metazoa</taxon>
        <taxon>Ecdysozoa</taxon>
        <taxon>Arthropoda</taxon>
        <taxon>Chelicerata</taxon>
        <taxon>Arachnida</taxon>
        <taxon>Acari</taxon>
        <taxon>Parasitiformes</taxon>
        <taxon>Ixodida</taxon>
        <taxon>Ixodoidea</taxon>
        <taxon>Ixodidae</taxon>
        <taxon>Ixodinae</taxon>
        <taxon>Ixodes</taxon>
    </lineage>
</organism>
<evidence type="ECO:0000313" key="1">
    <source>
        <dbReference type="EMBL" id="MOY41228.1"/>
    </source>
</evidence>
<protein>
    <submittedName>
        <fullName evidence="1">Putative secreted protein</fullName>
    </submittedName>
</protein>
<name>A0A4D5RVE3_IXOSC</name>
<sequence>MSAHQSFLALSCSSLMSTATCRSRSSFTKSPRLASTSASTPFFGPPKLLLVPLHGNRACFRRLHPRMPPSFSANRRPAALLPMSSATKITFLLKAAEHRFRRFAPTPLPSLTVDTWWLLGHCDFNDDDSCFERHIATKPKPRQSASDRAS</sequence>
<reference evidence="1" key="1">
    <citation type="submission" date="2019-04" db="EMBL/GenBank/DDBJ databases">
        <title>An insight into the mialome of Ixodes scapularis.</title>
        <authorList>
            <person name="Ribeiro J.M."/>
            <person name="Mather T.N."/>
            <person name="Karim S."/>
        </authorList>
    </citation>
    <scope>NUCLEOTIDE SEQUENCE</scope>
</reference>